<reference evidence="4 5" key="1">
    <citation type="submission" date="2019-08" db="EMBL/GenBank/DDBJ databases">
        <title>Selenomonas sp. mPRGC5 and Selenomonas sp. mPRGC8 isolated from ruminal fluid of dairy goat (Capra hircus).</title>
        <authorList>
            <person name="Poothong S."/>
            <person name="Nuengjamnong C."/>
            <person name="Tanasupawat S."/>
        </authorList>
    </citation>
    <scope>NUCLEOTIDE SEQUENCE [LARGE SCALE GENOMIC DNA]</scope>
    <source>
        <strain evidence="5">mPRGC5</strain>
    </source>
</reference>
<dbReference type="PROSITE" id="PS51747">
    <property type="entry name" value="CYT_DCMP_DEAMINASES_2"/>
    <property type="match status" value="1"/>
</dbReference>
<dbReference type="EMBL" id="VTOY01000006">
    <property type="protein sequence ID" value="TYZ22242.1"/>
    <property type="molecule type" value="Genomic_DNA"/>
</dbReference>
<name>A0A5D6W473_9FIRM</name>
<evidence type="ECO:0000313" key="4">
    <source>
        <dbReference type="EMBL" id="TYZ22242.1"/>
    </source>
</evidence>
<dbReference type="NCBIfam" id="NF004064">
    <property type="entry name" value="PRK05578.1"/>
    <property type="match status" value="1"/>
</dbReference>
<dbReference type="AlphaFoldDB" id="A0A5D6W473"/>
<dbReference type="GO" id="GO:0055086">
    <property type="term" value="P:nucleobase-containing small molecule metabolic process"/>
    <property type="evidence" value="ECO:0007669"/>
    <property type="project" value="UniProtKB-ARBA"/>
</dbReference>
<dbReference type="GO" id="GO:0072527">
    <property type="term" value="P:pyrimidine-containing compound metabolic process"/>
    <property type="evidence" value="ECO:0007669"/>
    <property type="project" value="UniProtKB-ARBA"/>
</dbReference>
<dbReference type="PANTHER" id="PTHR11644:SF2">
    <property type="entry name" value="CYTIDINE DEAMINASE"/>
    <property type="match status" value="1"/>
</dbReference>
<comment type="subunit">
    <text evidence="2">Homodimer.</text>
</comment>
<dbReference type="OrthoDB" id="9795347at2"/>
<comment type="similarity">
    <text evidence="1">Belongs to the cytidine and deoxycytidylate deaminase family.</text>
</comment>
<dbReference type="GO" id="GO:0005829">
    <property type="term" value="C:cytosol"/>
    <property type="evidence" value="ECO:0007669"/>
    <property type="project" value="TreeGrafter"/>
</dbReference>
<proteinExistence type="inferred from homology"/>
<comment type="caution">
    <text evidence="4">The sequence shown here is derived from an EMBL/GenBank/DDBJ whole genome shotgun (WGS) entry which is preliminary data.</text>
</comment>
<dbReference type="RefSeq" id="WP_149171588.1">
    <property type="nucleotide sequence ID" value="NZ_VTOY01000006.1"/>
</dbReference>
<dbReference type="Pfam" id="PF08211">
    <property type="entry name" value="dCMP_cyt_deam_2"/>
    <property type="match status" value="1"/>
</dbReference>
<protein>
    <submittedName>
        <fullName evidence="4">Cytidine deaminase</fullName>
        <ecNumber evidence="4">3.5.4.5</ecNumber>
    </submittedName>
</protein>
<dbReference type="GO" id="GO:0004126">
    <property type="term" value="F:cytidine deaminase activity"/>
    <property type="evidence" value="ECO:0007669"/>
    <property type="project" value="UniProtKB-EC"/>
</dbReference>
<accession>A0A5D6W473</accession>
<dbReference type="InterPro" id="IPR050202">
    <property type="entry name" value="Cyt/Deoxycyt_deaminase"/>
</dbReference>
<dbReference type="InterPro" id="IPR013171">
    <property type="entry name" value="Cyd/dCyd_deaminase_Zn-bd"/>
</dbReference>
<dbReference type="CDD" id="cd01283">
    <property type="entry name" value="cytidine_deaminase"/>
    <property type="match status" value="1"/>
</dbReference>
<evidence type="ECO:0000313" key="5">
    <source>
        <dbReference type="Proteomes" id="UP000323646"/>
    </source>
</evidence>
<sequence>MVKASRTGFILAKERLFMLNEEIVDSMVRAAMKAMDNAYVPYGGHPVGACALAADGTLYTGVNIENAVARLSVAAAEVAMYRAVADGKREFDGVLVISDFERPFVPNGAVLQLLAEFEVPEVIMVNMEGEIEQADLKKLLPYAREPIENSAHED</sequence>
<dbReference type="GO" id="GO:0008270">
    <property type="term" value="F:zinc ion binding"/>
    <property type="evidence" value="ECO:0007669"/>
    <property type="project" value="InterPro"/>
</dbReference>
<dbReference type="SUPFAM" id="SSF53927">
    <property type="entry name" value="Cytidine deaminase-like"/>
    <property type="match status" value="1"/>
</dbReference>
<gene>
    <name evidence="4" type="ORF">FZ040_08445</name>
</gene>
<organism evidence="4 5">
    <name type="scientific">Selenomonas ruminis</name>
    <dbReference type="NCBI Taxonomy" id="2593411"/>
    <lineage>
        <taxon>Bacteria</taxon>
        <taxon>Bacillati</taxon>
        <taxon>Bacillota</taxon>
        <taxon>Negativicutes</taxon>
        <taxon>Selenomonadales</taxon>
        <taxon>Selenomonadaceae</taxon>
        <taxon>Selenomonas</taxon>
    </lineage>
</organism>
<keyword evidence="4" id="KW-0378">Hydrolase</keyword>
<evidence type="ECO:0000256" key="2">
    <source>
        <dbReference type="ARBA" id="ARBA00011738"/>
    </source>
</evidence>
<dbReference type="InterPro" id="IPR002125">
    <property type="entry name" value="CMP_dCMP_dom"/>
</dbReference>
<evidence type="ECO:0000259" key="3">
    <source>
        <dbReference type="PROSITE" id="PS51747"/>
    </source>
</evidence>
<feature type="domain" description="CMP/dCMP-type deaminase" evidence="3">
    <location>
        <begin position="22"/>
        <end position="147"/>
    </location>
</feature>
<dbReference type="Gene3D" id="3.40.140.10">
    <property type="entry name" value="Cytidine Deaminase, domain 2"/>
    <property type="match status" value="1"/>
</dbReference>
<dbReference type="Proteomes" id="UP000323646">
    <property type="component" value="Unassembled WGS sequence"/>
</dbReference>
<dbReference type="PANTHER" id="PTHR11644">
    <property type="entry name" value="CYTIDINE DEAMINASE"/>
    <property type="match status" value="1"/>
</dbReference>
<keyword evidence="5" id="KW-1185">Reference proteome</keyword>
<evidence type="ECO:0000256" key="1">
    <source>
        <dbReference type="ARBA" id="ARBA00006576"/>
    </source>
</evidence>
<dbReference type="EC" id="3.5.4.5" evidence="4"/>
<dbReference type="InterPro" id="IPR016193">
    <property type="entry name" value="Cytidine_deaminase-like"/>
</dbReference>